<dbReference type="EMBL" id="KV784366">
    <property type="protein sequence ID" value="OEU11705.1"/>
    <property type="molecule type" value="Genomic_DNA"/>
</dbReference>
<proteinExistence type="predicted"/>
<gene>
    <name evidence="1" type="ORF">FRACYDRAFT_244828</name>
</gene>
<keyword evidence="2" id="KW-1185">Reference proteome</keyword>
<accession>A0A1E7F0X4</accession>
<dbReference type="KEGG" id="fcy:FRACYDRAFT_244828"/>
<evidence type="ECO:0000313" key="2">
    <source>
        <dbReference type="Proteomes" id="UP000095751"/>
    </source>
</evidence>
<protein>
    <submittedName>
        <fullName evidence="1">Uncharacterized protein</fullName>
    </submittedName>
</protein>
<name>A0A1E7F0X4_9STRA</name>
<reference evidence="1 2" key="1">
    <citation type="submission" date="2016-09" db="EMBL/GenBank/DDBJ databases">
        <title>Extensive genetic diversity and differential bi-allelic expression allows diatom success in the polar Southern Ocean.</title>
        <authorList>
            <consortium name="DOE Joint Genome Institute"/>
            <person name="Mock T."/>
            <person name="Otillar R.P."/>
            <person name="Strauss J."/>
            <person name="Dupont C."/>
            <person name="Frickenhaus S."/>
            <person name="Maumus F."/>
            <person name="Mcmullan M."/>
            <person name="Sanges R."/>
            <person name="Schmutz J."/>
            <person name="Toseland A."/>
            <person name="Valas R."/>
            <person name="Veluchamy A."/>
            <person name="Ward B.J."/>
            <person name="Allen A."/>
            <person name="Barry K."/>
            <person name="Falciatore A."/>
            <person name="Ferrante M."/>
            <person name="Fortunato A.E."/>
            <person name="Gloeckner G."/>
            <person name="Gruber A."/>
            <person name="Hipkin R."/>
            <person name="Janech M."/>
            <person name="Kroth P."/>
            <person name="Leese F."/>
            <person name="Lindquist E."/>
            <person name="Lyon B.R."/>
            <person name="Martin J."/>
            <person name="Mayer C."/>
            <person name="Parker M."/>
            <person name="Quesneville H."/>
            <person name="Raymond J."/>
            <person name="Uhlig C."/>
            <person name="Valentin K.U."/>
            <person name="Worden A.Z."/>
            <person name="Armbrust E.V."/>
            <person name="Bowler C."/>
            <person name="Green B."/>
            <person name="Moulton V."/>
            <person name="Van Oosterhout C."/>
            <person name="Grigoriev I."/>
        </authorList>
    </citation>
    <scope>NUCLEOTIDE SEQUENCE [LARGE SCALE GENOMIC DNA]</scope>
    <source>
        <strain evidence="1 2">CCMP1102</strain>
    </source>
</reference>
<dbReference type="AlphaFoldDB" id="A0A1E7F0X4"/>
<organism evidence="1 2">
    <name type="scientific">Fragilariopsis cylindrus CCMP1102</name>
    <dbReference type="NCBI Taxonomy" id="635003"/>
    <lineage>
        <taxon>Eukaryota</taxon>
        <taxon>Sar</taxon>
        <taxon>Stramenopiles</taxon>
        <taxon>Ochrophyta</taxon>
        <taxon>Bacillariophyta</taxon>
        <taxon>Bacillariophyceae</taxon>
        <taxon>Bacillariophycidae</taxon>
        <taxon>Bacillariales</taxon>
        <taxon>Bacillariaceae</taxon>
        <taxon>Fragilariopsis</taxon>
    </lineage>
</organism>
<dbReference type="InParanoid" id="A0A1E7F0X4"/>
<evidence type="ECO:0000313" key="1">
    <source>
        <dbReference type="EMBL" id="OEU11705.1"/>
    </source>
</evidence>
<sequence length="130" mass="14790">MGNCINKTSQGVAAKTFAPLEEKNKNKIDLQHHYVGERAQLSRKYCIYCNGKGEFLPTLQWFEKQSQKNMTSSEKKKIQIAQSTKLPFQICYDKEKDEKFIRSACEMCLFGVTGGFDDGGLARRLRKIAG</sequence>
<dbReference type="Proteomes" id="UP000095751">
    <property type="component" value="Unassembled WGS sequence"/>
</dbReference>